<dbReference type="Proteomes" id="UP001500729">
    <property type="component" value="Unassembled WGS sequence"/>
</dbReference>
<organism evidence="1 2">
    <name type="scientific">Saccharopolyspora erythraea</name>
    <name type="common">Streptomyces erythraeus</name>
    <dbReference type="NCBI Taxonomy" id="1836"/>
    <lineage>
        <taxon>Bacteria</taxon>
        <taxon>Bacillati</taxon>
        <taxon>Actinomycetota</taxon>
        <taxon>Actinomycetes</taxon>
        <taxon>Pseudonocardiales</taxon>
        <taxon>Pseudonocardiaceae</taxon>
        <taxon>Saccharopolyspora</taxon>
    </lineage>
</organism>
<protein>
    <submittedName>
        <fullName evidence="1">Uncharacterized protein</fullName>
    </submittedName>
</protein>
<name>A0ABN1DHT5_SACER</name>
<proteinExistence type="predicted"/>
<comment type="caution">
    <text evidence="1">The sequence shown here is derived from an EMBL/GenBank/DDBJ whole genome shotgun (WGS) entry which is preliminary data.</text>
</comment>
<evidence type="ECO:0000313" key="2">
    <source>
        <dbReference type="Proteomes" id="UP001500729"/>
    </source>
</evidence>
<sequence>MAQPARRRVRTGVTRAIVVCTGITRLANPTAPVRPNEAQMADPGQQECSPQITVHARTDASPDHIAAVIIRQLRVRSDCKRKRRGTLGCVQAESPTWSAPILPARRS</sequence>
<evidence type="ECO:0000313" key="1">
    <source>
        <dbReference type="EMBL" id="GAA0543999.1"/>
    </source>
</evidence>
<dbReference type="EMBL" id="BAAAGS010000037">
    <property type="protein sequence ID" value="GAA0543999.1"/>
    <property type="molecule type" value="Genomic_DNA"/>
</dbReference>
<keyword evidence="2" id="KW-1185">Reference proteome</keyword>
<reference evidence="1 2" key="1">
    <citation type="journal article" date="2019" name="Int. J. Syst. Evol. Microbiol.">
        <title>The Global Catalogue of Microorganisms (GCM) 10K type strain sequencing project: providing services to taxonomists for standard genome sequencing and annotation.</title>
        <authorList>
            <consortium name="The Broad Institute Genomics Platform"/>
            <consortium name="The Broad Institute Genome Sequencing Center for Infectious Disease"/>
            <person name="Wu L."/>
            <person name="Ma J."/>
        </authorList>
    </citation>
    <scope>NUCLEOTIDE SEQUENCE [LARGE SCALE GENOMIC DNA]</scope>
    <source>
        <strain evidence="1 2">JCM 10303</strain>
    </source>
</reference>
<gene>
    <name evidence="1" type="ORF">GCM10009533_48670</name>
</gene>
<accession>A0ABN1DHT5</accession>